<reference evidence="2 3" key="1">
    <citation type="submission" date="2020-02" db="EMBL/GenBank/DDBJ databases">
        <title>Draft genome sequence of Haematococcus lacustris strain NIES-144.</title>
        <authorList>
            <person name="Morimoto D."/>
            <person name="Nakagawa S."/>
            <person name="Yoshida T."/>
            <person name="Sawayama S."/>
        </authorList>
    </citation>
    <scope>NUCLEOTIDE SEQUENCE [LARGE SCALE GENOMIC DNA]</scope>
    <source>
        <strain evidence="2 3">NIES-144</strain>
    </source>
</reference>
<comment type="caution">
    <text evidence="2">The sequence shown here is derived from an EMBL/GenBank/DDBJ whole genome shotgun (WGS) entry which is preliminary data.</text>
</comment>
<protein>
    <submittedName>
        <fullName evidence="2">Uncharacterized protein</fullName>
    </submittedName>
</protein>
<sequence length="93" mass="10259">MDASSVPQKYLFTIYTQCFTFPEKLIFFLLGSLQAEYLGKQFDLPAISTFFIISCNQSGPDKKAQLALQTNRLGPGLSSPLRSHNGSQEHAGT</sequence>
<evidence type="ECO:0000313" key="3">
    <source>
        <dbReference type="Proteomes" id="UP000485058"/>
    </source>
</evidence>
<accession>A0A6A0AFF9</accession>
<evidence type="ECO:0000313" key="2">
    <source>
        <dbReference type="EMBL" id="GFH31021.1"/>
    </source>
</evidence>
<proteinExistence type="predicted"/>
<dbReference type="EMBL" id="BLLF01005296">
    <property type="protein sequence ID" value="GFH31021.1"/>
    <property type="molecule type" value="Genomic_DNA"/>
</dbReference>
<keyword evidence="3" id="KW-1185">Reference proteome</keyword>
<organism evidence="2 3">
    <name type="scientific">Haematococcus lacustris</name>
    <name type="common">Green alga</name>
    <name type="synonym">Haematococcus pluvialis</name>
    <dbReference type="NCBI Taxonomy" id="44745"/>
    <lineage>
        <taxon>Eukaryota</taxon>
        <taxon>Viridiplantae</taxon>
        <taxon>Chlorophyta</taxon>
        <taxon>core chlorophytes</taxon>
        <taxon>Chlorophyceae</taxon>
        <taxon>CS clade</taxon>
        <taxon>Chlamydomonadales</taxon>
        <taxon>Haematococcaceae</taxon>
        <taxon>Haematococcus</taxon>
    </lineage>
</organism>
<gene>
    <name evidence="2" type="ORF">HaLaN_29970</name>
</gene>
<feature type="region of interest" description="Disordered" evidence="1">
    <location>
        <begin position="72"/>
        <end position="93"/>
    </location>
</feature>
<feature type="non-terminal residue" evidence="2">
    <location>
        <position position="1"/>
    </location>
</feature>
<dbReference type="Proteomes" id="UP000485058">
    <property type="component" value="Unassembled WGS sequence"/>
</dbReference>
<name>A0A6A0AFF9_HAELA</name>
<evidence type="ECO:0000256" key="1">
    <source>
        <dbReference type="SAM" id="MobiDB-lite"/>
    </source>
</evidence>
<feature type="compositionally biased region" description="Polar residues" evidence="1">
    <location>
        <begin position="80"/>
        <end position="93"/>
    </location>
</feature>
<dbReference type="AlphaFoldDB" id="A0A6A0AFF9"/>